<dbReference type="Pfam" id="PF13646">
    <property type="entry name" value="HEAT_2"/>
    <property type="match status" value="1"/>
</dbReference>
<dbReference type="Proteomes" id="UP001204798">
    <property type="component" value="Unassembled WGS sequence"/>
</dbReference>
<feature type="region of interest" description="Disordered" evidence="1">
    <location>
        <begin position="362"/>
        <end position="384"/>
    </location>
</feature>
<evidence type="ECO:0000256" key="2">
    <source>
        <dbReference type="SAM" id="Phobius"/>
    </source>
</evidence>
<evidence type="ECO:0000313" key="4">
    <source>
        <dbReference type="Proteomes" id="UP001204798"/>
    </source>
</evidence>
<gene>
    <name evidence="3" type="ORF">M2350_003330</name>
</gene>
<dbReference type="Gene3D" id="1.25.10.10">
    <property type="entry name" value="Leucine-rich Repeat Variant"/>
    <property type="match status" value="1"/>
</dbReference>
<dbReference type="RefSeq" id="WP_259101218.1">
    <property type="nucleotide sequence ID" value="NZ_CP130454.1"/>
</dbReference>
<dbReference type="SUPFAM" id="SSF48371">
    <property type="entry name" value="ARM repeat"/>
    <property type="match status" value="1"/>
</dbReference>
<name>A0ABT2EVD9_9BACT</name>
<comment type="caution">
    <text evidence="3">The sequence shown here is derived from an EMBL/GenBank/DDBJ whole genome shotgun (WGS) entry which is preliminary data.</text>
</comment>
<evidence type="ECO:0000256" key="1">
    <source>
        <dbReference type="SAM" id="MobiDB-lite"/>
    </source>
</evidence>
<sequence length="384" mass="44154">MKESGWKGVAQSLKRLSVVGKQKFLKLKFWWQDFVSRAKELLMTEERTFLIFALSFLFFVFSEKSPLFFLSFLFAFFLGLGLLVMSNYRFRKISLRSLSLKSFEAFKWDKVFNQMLLEGEKAVPNLLQILQARRKFHLSFFDSDLVSLLAIFGLGRLKARDTVEHLVEFIKTKQVPVAEHVAAIWALGEIGDQKAIPALIPFLGDFRSVLFGFYETKMAFMKGIGLTKEEFREQCRWQVCDWAEEALMKLSPKIVTLFRKVVEEQDRDALFELAKEYRSETIAALTGLLDGRQKEWVFNAVWALRELKAVDALPKLRRLARRASSPLREYCQKVIAELEEFSRLPHAVGVGEIELANLPAIPDPSAVPTENLPRPATPNDKSSR</sequence>
<keyword evidence="2" id="KW-1133">Transmembrane helix</keyword>
<proteinExistence type="predicted"/>
<keyword evidence="4" id="KW-1185">Reference proteome</keyword>
<evidence type="ECO:0008006" key="5">
    <source>
        <dbReference type="Google" id="ProtNLM"/>
    </source>
</evidence>
<accession>A0ABT2EVD9</accession>
<keyword evidence="2" id="KW-0812">Transmembrane</keyword>
<dbReference type="InterPro" id="IPR011989">
    <property type="entry name" value="ARM-like"/>
</dbReference>
<dbReference type="InterPro" id="IPR016024">
    <property type="entry name" value="ARM-type_fold"/>
</dbReference>
<reference evidence="3 4" key="1">
    <citation type="submission" date="2022-08" db="EMBL/GenBank/DDBJ databases">
        <title>Bacterial and archaeal communities from various locations to study Microbial Dark Matter (Phase II).</title>
        <authorList>
            <person name="Stepanauskas R."/>
        </authorList>
    </citation>
    <scope>NUCLEOTIDE SEQUENCE [LARGE SCALE GENOMIC DNA]</scope>
    <source>
        <strain evidence="3 4">PD1</strain>
    </source>
</reference>
<organism evidence="3 4">
    <name type="scientific">Candidatus Fervidibacter sacchari</name>
    <dbReference type="NCBI Taxonomy" id="1448929"/>
    <lineage>
        <taxon>Bacteria</taxon>
        <taxon>Candidatus Fervidibacterota</taxon>
        <taxon>Candidatus Fervidibacter</taxon>
    </lineage>
</organism>
<feature type="transmembrane region" description="Helical" evidence="2">
    <location>
        <begin position="68"/>
        <end position="88"/>
    </location>
</feature>
<dbReference type="EMBL" id="JANUCP010000007">
    <property type="protein sequence ID" value="MCS3920893.1"/>
    <property type="molecule type" value="Genomic_DNA"/>
</dbReference>
<evidence type="ECO:0000313" key="3">
    <source>
        <dbReference type="EMBL" id="MCS3920893.1"/>
    </source>
</evidence>
<protein>
    <recommendedName>
        <fullName evidence="5">HEAT repeat domain-containing protein</fullName>
    </recommendedName>
</protein>
<keyword evidence="2" id="KW-0472">Membrane</keyword>